<gene>
    <name evidence="1" type="ORF">PSON_ATCC_30995.1.T2440022</name>
</gene>
<accession>A0A8S1RRP2</accession>
<organism evidence="1 2">
    <name type="scientific">Paramecium sonneborni</name>
    <dbReference type="NCBI Taxonomy" id="65129"/>
    <lineage>
        <taxon>Eukaryota</taxon>
        <taxon>Sar</taxon>
        <taxon>Alveolata</taxon>
        <taxon>Ciliophora</taxon>
        <taxon>Intramacronucleata</taxon>
        <taxon>Oligohymenophorea</taxon>
        <taxon>Peniculida</taxon>
        <taxon>Parameciidae</taxon>
        <taxon>Paramecium</taxon>
    </lineage>
</organism>
<keyword evidence="2" id="KW-1185">Reference proteome</keyword>
<evidence type="ECO:0000313" key="2">
    <source>
        <dbReference type="Proteomes" id="UP000692954"/>
    </source>
</evidence>
<reference evidence="1" key="1">
    <citation type="submission" date="2021-01" db="EMBL/GenBank/DDBJ databases">
        <authorList>
            <consortium name="Genoscope - CEA"/>
            <person name="William W."/>
        </authorList>
    </citation>
    <scope>NUCLEOTIDE SEQUENCE</scope>
</reference>
<dbReference type="Proteomes" id="UP000692954">
    <property type="component" value="Unassembled WGS sequence"/>
</dbReference>
<dbReference type="AlphaFoldDB" id="A0A8S1RRP2"/>
<dbReference type="EMBL" id="CAJJDN010000244">
    <property type="protein sequence ID" value="CAD8129789.1"/>
    <property type="molecule type" value="Genomic_DNA"/>
</dbReference>
<protein>
    <submittedName>
        <fullName evidence="1">Uncharacterized protein</fullName>
    </submittedName>
</protein>
<name>A0A8S1RRP2_9CILI</name>
<sequence>MCILKQRQYFVKQYTKMLLVINVISHKSLTSSTSQAFQFYSNLNSDLPIRIQQCQQYADYNTDYDEGSEYLKSVEEQFSCSDVLLIQFIFFSDINAGSPTDTCYSAITEFAKDICIYIVAVDVSVSLQQYQMQLVYCVCVITLLKNKKEISILERLFMIDYHLF</sequence>
<evidence type="ECO:0000313" key="1">
    <source>
        <dbReference type="EMBL" id="CAD8129789.1"/>
    </source>
</evidence>
<comment type="caution">
    <text evidence="1">The sequence shown here is derived from an EMBL/GenBank/DDBJ whole genome shotgun (WGS) entry which is preliminary data.</text>
</comment>
<proteinExistence type="predicted"/>